<dbReference type="EMBL" id="LGRX02028799">
    <property type="protein sequence ID" value="KAK3247614.1"/>
    <property type="molecule type" value="Genomic_DNA"/>
</dbReference>
<name>A0AAE0F126_9CHLO</name>
<accession>A0AAE0F126</accession>
<evidence type="ECO:0000313" key="2">
    <source>
        <dbReference type="Proteomes" id="UP001190700"/>
    </source>
</evidence>
<dbReference type="PANTHER" id="PTHR31579:SF1">
    <property type="entry name" value="OS03G0796600 PROTEIN"/>
    <property type="match status" value="1"/>
</dbReference>
<keyword evidence="2" id="KW-1185">Reference proteome</keyword>
<sequence length="257" mass="29352">MLWDENEMLCGCLDETIEANTRIPEVCHTQQVAERRAKSTFGEVGNNRRGYDSGIDFHFLKRCFHGSKSTLEFQLRRDVMEKTAYLKQADRNSRVHALSRMLISMGYSVCVRQGHAFGSTTHAFLVVSDPRTDEARHALVDIDFRELFEIPRASTSYTQLLSLLPQTFIGSCKIYGHVSSAPPRCELLQRIAEIMSNAMQVSLSDSGLYMAPWRGLDKVLQRWCQSTIEEQESLSDKTDFWEDLSLFSPITPLVCRQ</sequence>
<dbReference type="PANTHER" id="PTHR31579">
    <property type="entry name" value="OS03G0796600 PROTEIN"/>
    <property type="match status" value="1"/>
</dbReference>
<organism evidence="1 2">
    <name type="scientific">Cymbomonas tetramitiformis</name>
    <dbReference type="NCBI Taxonomy" id="36881"/>
    <lineage>
        <taxon>Eukaryota</taxon>
        <taxon>Viridiplantae</taxon>
        <taxon>Chlorophyta</taxon>
        <taxon>Pyramimonadophyceae</taxon>
        <taxon>Pyramimonadales</taxon>
        <taxon>Pyramimonadaceae</taxon>
        <taxon>Cymbomonas</taxon>
    </lineage>
</organism>
<dbReference type="Pfam" id="PF04720">
    <property type="entry name" value="PDDEXK_6"/>
    <property type="match status" value="1"/>
</dbReference>
<reference evidence="1 2" key="1">
    <citation type="journal article" date="2015" name="Genome Biol. Evol.">
        <title>Comparative Genomics of a Bacterivorous Green Alga Reveals Evolutionary Causalities and Consequences of Phago-Mixotrophic Mode of Nutrition.</title>
        <authorList>
            <person name="Burns J.A."/>
            <person name="Paasch A."/>
            <person name="Narechania A."/>
            <person name="Kim E."/>
        </authorList>
    </citation>
    <scope>NUCLEOTIDE SEQUENCE [LARGE SCALE GENOMIC DNA]</scope>
    <source>
        <strain evidence="1 2">PLY_AMNH</strain>
    </source>
</reference>
<dbReference type="Proteomes" id="UP001190700">
    <property type="component" value="Unassembled WGS sequence"/>
</dbReference>
<comment type="caution">
    <text evidence="1">The sequence shown here is derived from an EMBL/GenBank/DDBJ whole genome shotgun (WGS) entry which is preliminary data.</text>
</comment>
<dbReference type="InterPro" id="IPR006502">
    <property type="entry name" value="PDDEXK-like"/>
</dbReference>
<dbReference type="AlphaFoldDB" id="A0AAE0F126"/>
<protein>
    <submittedName>
        <fullName evidence="1">Uncharacterized protein</fullName>
    </submittedName>
</protein>
<gene>
    <name evidence="1" type="ORF">CYMTET_42890</name>
</gene>
<evidence type="ECO:0000313" key="1">
    <source>
        <dbReference type="EMBL" id="KAK3247614.1"/>
    </source>
</evidence>
<proteinExistence type="predicted"/>